<feature type="region of interest" description="Disordered" evidence="1">
    <location>
        <begin position="1"/>
        <end position="88"/>
    </location>
</feature>
<keyword evidence="3" id="KW-1185">Reference proteome</keyword>
<protein>
    <submittedName>
        <fullName evidence="2">Uncharacterized protein</fullName>
    </submittedName>
</protein>
<comment type="caution">
    <text evidence="2">The sequence shown here is derived from an EMBL/GenBank/DDBJ whole genome shotgun (WGS) entry which is preliminary data.</text>
</comment>
<evidence type="ECO:0000313" key="3">
    <source>
        <dbReference type="Proteomes" id="UP000799764"/>
    </source>
</evidence>
<evidence type="ECO:0000256" key="1">
    <source>
        <dbReference type="SAM" id="MobiDB-lite"/>
    </source>
</evidence>
<organism evidence="2 3">
    <name type="scientific">Karstenula rhodostoma CBS 690.94</name>
    <dbReference type="NCBI Taxonomy" id="1392251"/>
    <lineage>
        <taxon>Eukaryota</taxon>
        <taxon>Fungi</taxon>
        <taxon>Dikarya</taxon>
        <taxon>Ascomycota</taxon>
        <taxon>Pezizomycotina</taxon>
        <taxon>Dothideomycetes</taxon>
        <taxon>Pleosporomycetidae</taxon>
        <taxon>Pleosporales</taxon>
        <taxon>Massarineae</taxon>
        <taxon>Didymosphaeriaceae</taxon>
        <taxon>Karstenula</taxon>
    </lineage>
</organism>
<sequence length="161" mass="17427">MQLPVSASAARAKLPMREQEQCGCAPPSAVDPAHAERRPSVLRSRRPARAVANLLSPVVHRPPVHRPPSTVYRPPSTIEPTEPPSHRASAERAHVWLCCGVRRPPSAQSQSHSPCIPAALSAISAHSRHRILLPFPSRTLLTCPSCSPPPQLRPGLMFAPL</sequence>
<accession>A0A9P4U9Q5</accession>
<gene>
    <name evidence="2" type="ORF">P171DRAFT_524258</name>
</gene>
<dbReference type="AlphaFoldDB" id="A0A9P4U9Q5"/>
<proteinExistence type="predicted"/>
<name>A0A9P4U9Q5_9PLEO</name>
<evidence type="ECO:0000313" key="2">
    <source>
        <dbReference type="EMBL" id="KAF2441322.1"/>
    </source>
</evidence>
<reference evidence="2" key="1">
    <citation type="journal article" date="2020" name="Stud. Mycol.">
        <title>101 Dothideomycetes genomes: a test case for predicting lifestyles and emergence of pathogens.</title>
        <authorList>
            <person name="Haridas S."/>
            <person name="Albert R."/>
            <person name="Binder M."/>
            <person name="Bloem J."/>
            <person name="Labutti K."/>
            <person name="Salamov A."/>
            <person name="Andreopoulos B."/>
            <person name="Baker S."/>
            <person name="Barry K."/>
            <person name="Bills G."/>
            <person name="Bluhm B."/>
            <person name="Cannon C."/>
            <person name="Castanera R."/>
            <person name="Culley D."/>
            <person name="Daum C."/>
            <person name="Ezra D."/>
            <person name="Gonzalez J."/>
            <person name="Henrissat B."/>
            <person name="Kuo A."/>
            <person name="Liang C."/>
            <person name="Lipzen A."/>
            <person name="Lutzoni F."/>
            <person name="Magnuson J."/>
            <person name="Mondo S."/>
            <person name="Nolan M."/>
            <person name="Ohm R."/>
            <person name="Pangilinan J."/>
            <person name="Park H.-J."/>
            <person name="Ramirez L."/>
            <person name="Alfaro M."/>
            <person name="Sun H."/>
            <person name="Tritt A."/>
            <person name="Yoshinaga Y."/>
            <person name="Zwiers L.-H."/>
            <person name="Turgeon B."/>
            <person name="Goodwin S."/>
            <person name="Spatafora J."/>
            <person name="Crous P."/>
            <person name="Grigoriev I."/>
        </authorList>
    </citation>
    <scope>NUCLEOTIDE SEQUENCE</scope>
    <source>
        <strain evidence="2">CBS 690.94</strain>
    </source>
</reference>
<dbReference type="Proteomes" id="UP000799764">
    <property type="component" value="Unassembled WGS sequence"/>
</dbReference>
<dbReference type="EMBL" id="MU001506">
    <property type="protein sequence ID" value="KAF2441322.1"/>
    <property type="molecule type" value="Genomic_DNA"/>
</dbReference>